<reference evidence="27" key="2">
    <citation type="submission" date="2025-09" db="UniProtKB">
        <authorList>
            <consortium name="Ensembl"/>
        </authorList>
    </citation>
    <scope>IDENTIFICATION</scope>
</reference>
<evidence type="ECO:0000256" key="6">
    <source>
        <dbReference type="ARBA" id="ARBA00008592"/>
    </source>
</evidence>
<feature type="coiled-coil region" evidence="23">
    <location>
        <begin position="149"/>
        <end position="208"/>
    </location>
</feature>
<dbReference type="GO" id="GO:0000775">
    <property type="term" value="C:chromosome, centromeric region"/>
    <property type="evidence" value="ECO:0007669"/>
    <property type="project" value="UniProtKB-SubCell"/>
</dbReference>
<evidence type="ECO:0000256" key="2">
    <source>
        <dbReference type="ARBA" id="ARBA00004496"/>
    </source>
</evidence>
<dbReference type="GO" id="GO:0042393">
    <property type="term" value="F:histone binding"/>
    <property type="evidence" value="ECO:0007669"/>
    <property type="project" value="InterPro"/>
</dbReference>
<evidence type="ECO:0000256" key="17">
    <source>
        <dbReference type="ARBA" id="ARBA00023054"/>
    </source>
</evidence>
<evidence type="ECO:0000256" key="11">
    <source>
        <dbReference type="ARBA" id="ARBA00022499"/>
    </source>
</evidence>
<proteinExistence type="inferred from homology"/>
<dbReference type="GO" id="GO:0003713">
    <property type="term" value="F:transcription coactivator activity"/>
    <property type="evidence" value="ECO:0007669"/>
    <property type="project" value="TreeGrafter"/>
</dbReference>
<keyword evidence="11" id="KW-1017">Isopeptide bond</keyword>
<keyword evidence="9" id="KW-0963">Cytoplasm</keyword>
<dbReference type="InterPro" id="IPR046378">
    <property type="entry name" value="DAXX_histone-bd"/>
</dbReference>
<dbReference type="Ensembl" id="ENSACIT00000008866.1">
    <property type="protein sequence ID" value="ENSACIP00000008609.1"/>
    <property type="gene ID" value="ENSACIG00000006527.1"/>
</dbReference>
<sequence>MADKIIVLDEDDEEESPQASFSASKSTPKHQAKNVSPLKAQQPVPTHITQSPFATAKKTSQVLQAENQKLFTEFVEHCTPLTEDCPEVLTFLQTKHSKACPVFLSSVEFRNTLGRCLTRAQANRSKTFVYINELCTVLRQYAVKRRQDLSKVEEADQEEERKAKRASRKQIAYLENLLKVYNDEICRLQQAELSLDDLEAEDSLYIQEHKLKRKMMKIYEKLCELKGCSTLTGRAIEQRIPYKATRYPEINRRIERFINSPEVRSNPPDYQDVRQQVLRANDRHSLCLSRKQLNQIAQEAFRETGSRIQERRHLDLVYNFGSHLTDAYKPATDPALSDQSLLRKLRSNREVALTRLEEVITKYAVKQEDTEEQERSRRPQKDGKNKEVKEELHLKAEAVNGVSEAEDDENEDDESSDADIEEEIQASTQQDGPAVTCVTFLKLIETLNSLWFVLSEVDIPLDMGVVSCNSPESARAETPTQDVVSSSQSTPPPKKNKVNVATQCDPDEIIVLSDSE</sequence>
<keyword evidence="13" id="KW-0053">Apoptosis</keyword>
<name>A0A3Q0R8Z5_AMPCI</name>
<evidence type="ECO:0000256" key="5">
    <source>
        <dbReference type="ARBA" id="ARBA00004642"/>
    </source>
</evidence>
<feature type="region of interest" description="Disordered" evidence="24">
    <location>
        <begin position="1"/>
        <end position="44"/>
    </location>
</feature>
<dbReference type="InterPro" id="IPR031333">
    <property type="entry name" value="Daxx_N"/>
</dbReference>
<dbReference type="GO" id="GO:0050681">
    <property type="term" value="F:nuclear androgen receptor binding"/>
    <property type="evidence" value="ECO:0007669"/>
    <property type="project" value="TreeGrafter"/>
</dbReference>
<dbReference type="GO" id="GO:0006915">
    <property type="term" value="P:apoptotic process"/>
    <property type="evidence" value="ECO:0007669"/>
    <property type="project" value="UniProtKB-KW"/>
</dbReference>
<accession>A0A3Q0R8Z5</accession>
<feature type="compositionally biased region" description="Polar residues" evidence="24">
    <location>
        <begin position="17"/>
        <end position="26"/>
    </location>
</feature>
<evidence type="ECO:0000256" key="23">
    <source>
        <dbReference type="SAM" id="Coils"/>
    </source>
</evidence>
<keyword evidence="8" id="KW-0158">Chromosome</keyword>
<evidence type="ECO:0000256" key="4">
    <source>
        <dbReference type="ARBA" id="ARBA00004604"/>
    </source>
</evidence>
<evidence type="ECO:0000256" key="9">
    <source>
        <dbReference type="ARBA" id="ARBA00022490"/>
    </source>
</evidence>
<dbReference type="InterPro" id="IPR038298">
    <property type="entry name" value="Daxx_N_sf"/>
</dbReference>
<evidence type="ECO:0000256" key="22">
    <source>
        <dbReference type="ARBA" id="ARBA00029641"/>
    </source>
</evidence>
<evidence type="ECO:0000256" key="8">
    <source>
        <dbReference type="ARBA" id="ARBA00022454"/>
    </source>
</evidence>
<dbReference type="GO" id="GO:0042981">
    <property type="term" value="P:regulation of apoptotic process"/>
    <property type="evidence" value="ECO:0007669"/>
    <property type="project" value="TreeGrafter"/>
</dbReference>
<evidence type="ECO:0000259" key="25">
    <source>
        <dbReference type="Pfam" id="PF03344"/>
    </source>
</evidence>
<dbReference type="AlphaFoldDB" id="A0A3Q0R8Z5"/>
<evidence type="ECO:0000256" key="12">
    <source>
        <dbReference type="ARBA" id="ARBA00022553"/>
    </source>
</evidence>
<evidence type="ECO:0000256" key="20">
    <source>
        <dbReference type="ARBA" id="ARBA00023242"/>
    </source>
</evidence>
<keyword evidence="17 23" id="KW-0175">Coiled coil</keyword>
<keyword evidence="16" id="KW-0805">Transcription regulation</keyword>
<keyword evidence="12" id="KW-0597">Phosphoprotein</keyword>
<evidence type="ECO:0000256" key="14">
    <source>
        <dbReference type="ARBA" id="ARBA00022843"/>
    </source>
</evidence>
<keyword evidence="14" id="KW-0832">Ubl conjugation</keyword>
<feature type="compositionally biased region" description="Acidic residues" evidence="24">
    <location>
        <begin position="404"/>
        <end position="424"/>
    </location>
</feature>
<comment type="similarity">
    <text evidence="6">Belongs to the DAXX family.</text>
</comment>
<dbReference type="Proteomes" id="UP000261340">
    <property type="component" value="Unplaced"/>
</dbReference>
<evidence type="ECO:0000256" key="16">
    <source>
        <dbReference type="ARBA" id="ARBA00023015"/>
    </source>
</evidence>
<dbReference type="CDD" id="cd13151">
    <property type="entry name" value="DAXX_helical_bundle"/>
    <property type="match status" value="1"/>
</dbReference>
<keyword evidence="21" id="KW-0137">Centromere</keyword>
<evidence type="ECO:0000256" key="3">
    <source>
        <dbReference type="ARBA" id="ARBA00004584"/>
    </source>
</evidence>
<feature type="domain" description="Daxx N-terminal Rassf1C-interacting" evidence="25">
    <location>
        <begin position="53"/>
        <end position="149"/>
    </location>
</feature>
<dbReference type="GO" id="GO:0003714">
    <property type="term" value="F:transcription corepressor activity"/>
    <property type="evidence" value="ECO:0007669"/>
    <property type="project" value="TreeGrafter"/>
</dbReference>
<organism evidence="27 28">
    <name type="scientific">Amphilophus citrinellus</name>
    <name type="common">Midas cichlid</name>
    <name type="synonym">Cichlasoma citrinellum</name>
    <dbReference type="NCBI Taxonomy" id="61819"/>
    <lineage>
        <taxon>Eukaryota</taxon>
        <taxon>Metazoa</taxon>
        <taxon>Chordata</taxon>
        <taxon>Craniata</taxon>
        <taxon>Vertebrata</taxon>
        <taxon>Euteleostomi</taxon>
        <taxon>Actinopterygii</taxon>
        <taxon>Neopterygii</taxon>
        <taxon>Teleostei</taxon>
        <taxon>Neoteleostei</taxon>
        <taxon>Acanthomorphata</taxon>
        <taxon>Ovalentaria</taxon>
        <taxon>Cichlomorphae</taxon>
        <taxon>Cichliformes</taxon>
        <taxon>Cichlidae</taxon>
        <taxon>New World cichlids</taxon>
        <taxon>Cichlasomatinae</taxon>
        <taxon>Heroini</taxon>
        <taxon>Amphilophus</taxon>
    </lineage>
</organism>
<feature type="region of interest" description="Disordered" evidence="24">
    <location>
        <begin position="470"/>
        <end position="502"/>
    </location>
</feature>
<keyword evidence="15" id="KW-0156">Chromatin regulator</keyword>
<dbReference type="GO" id="GO:0005730">
    <property type="term" value="C:nucleolus"/>
    <property type="evidence" value="ECO:0007669"/>
    <property type="project" value="UniProtKB-SubCell"/>
</dbReference>
<evidence type="ECO:0000256" key="13">
    <source>
        <dbReference type="ARBA" id="ARBA00022703"/>
    </source>
</evidence>
<dbReference type="Gene3D" id="1.20.58.2170">
    <property type="match status" value="1"/>
</dbReference>
<evidence type="ECO:0000256" key="15">
    <source>
        <dbReference type="ARBA" id="ARBA00022853"/>
    </source>
</evidence>
<dbReference type="InterPro" id="IPR046426">
    <property type="entry name" value="DAXX_histone-bd_sf"/>
</dbReference>
<comment type="subcellular location">
    <subcellularLocation>
        <location evidence="3">Chromosome</location>
        <location evidence="3">Centromere</location>
    </subcellularLocation>
    <subcellularLocation>
        <location evidence="2">Cytoplasm</location>
    </subcellularLocation>
    <subcellularLocation>
        <location evidence="1">Nucleus</location>
        <location evidence="1">PML body</location>
    </subcellularLocation>
    <subcellularLocation>
        <location evidence="4">Nucleus</location>
        <location evidence="4">Nucleolus</location>
    </subcellularLocation>
    <subcellularLocation>
        <location evidence="5">Nucleus</location>
        <location evidence="5">Nucleoplasm</location>
    </subcellularLocation>
</comment>
<dbReference type="GO" id="GO:0006334">
    <property type="term" value="P:nucleosome assembly"/>
    <property type="evidence" value="ECO:0007669"/>
    <property type="project" value="TreeGrafter"/>
</dbReference>
<keyword evidence="20" id="KW-0539">Nucleus</keyword>
<evidence type="ECO:0000313" key="27">
    <source>
        <dbReference type="Ensembl" id="ENSACIP00000008609.1"/>
    </source>
</evidence>
<evidence type="ECO:0000256" key="18">
    <source>
        <dbReference type="ARBA" id="ARBA00023163"/>
    </source>
</evidence>
<evidence type="ECO:0000256" key="7">
    <source>
        <dbReference type="ARBA" id="ARBA00019298"/>
    </source>
</evidence>
<dbReference type="FunFam" id="1.10.8.810:FF:000001">
    <property type="entry name" value="Death domain-associated protein 6"/>
    <property type="match status" value="1"/>
</dbReference>
<dbReference type="GeneTree" id="ENSGT00390000009448"/>
<dbReference type="GO" id="GO:0005737">
    <property type="term" value="C:cytoplasm"/>
    <property type="evidence" value="ECO:0007669"/>
    <property type="project" value="UniProtKB-SubCell"/>
</dbReference>
<feature type="domain" description="Daxx histone-binding" evidence="26">
    <location>
        <begin position="279"/>
        <end position="364"/>
    </location>
</feature>
<evidence type="ECO:0000256" key="24">
    <source>
        <dbReference type="SAM" id="MobiDB-lite"/>
    </source>
</evidence>
<dbReference type="GO" id="GO:0016605">
    <property type="term" value="C:PML body"/>
    <property type="evidence" value="ECO:0007669"/>
    <property type="project" value="UniProtKB-SubCell"/>
</dbReference>
<dbReference type="Gene3D" id="1.10.8.810">
    <property type="entry name" value="Daxx helical bundle domain"/>
    <property type="match status" value="1"/>
</dbReference>
<feature type="compositionally biased region" description="Basic and acidic residues" evidence="24">
    <location>
        <begin position="367"/>
        <end position="396"/>
    </location>
</feature>
<evidence type="ECO:0000259" key="26">
    <source>
        <dbReference type="Pfam" id="PF20920"/>
    </source>
</evidence>
<evidence type="ECO:0000256" key="1">
    <source>
        <dbReference type="ARBA" id="ARBA00004322"/>
    </source>
</evidence>
<evidence type="ECO:0000256" key="19">
    <source>
        <dbReference type="ARBA" id="ARBA00023186"/>
    </source>
</evidence>
<keyword evidence="28" id="KW-1185">Reference proteome</keyword>
<evidence type="ECO:0000256" key="10">
    <source>
        <dbReference type="ARBA" id="ARBA00022491"/>
    </source>
</evidence>
<evidence type="ECO:0000256" key="21">
    <source>
        <dbReference type="ARBA" id="ARBA00023328"/>
    </source>
</evidence>
<dbReference type="Pfam" id="PF03344">
    <property type="entry name" value="Daxx"/>
    <property type="match status" value="1"/>
</dbReference>
<evidence type="ECO:0000313" key="28">
    <source>
        <dbReference type="Proteomes" id="UP000261340"/>
    </source>
</evidence>
<protein>
    <recommendedName>
        <fullName evidence="7">Death domain-associated protein 6</fullName>
    </recommendedName>
    <alternativeName>
        <fullName evidence="22">Daxx</fullName>
    </alternativeName>
</protein>
<dbReference type="PANTHER" id="PTHR12766">
    <property type="entry name" value="DEATH DOMAIN-ASSOCIATED PROTEIN 6 DAXX"/>
    <property type="match status" value="1"/>
</dbReference>
<dbReference type="PANTHER" id="PTHR12766:SF7">
    <property type="entry name" value="DEATH DOMAIN-ASSOCIATED PROTEIN 6"/>
    <property type="match status" value="1"/>
</dbReference>
<keyword evidence="19" id="KW-0143">Chaperone</keyword>
<feature type="region of interest" description="Disordered" evidence="24">
    <location>
        <begin position="367"/>
        <end position="431"/>
    </location>
</feature>
<feature type="compositionally biased region" description="Polar residues" evidence="24">
    <location>
        <begin position="470"/>
        <end position="489"/>
    </location>
</feature>
<dbReference type="FunFam" id="1.20.58.2170:FF:000001">
    <property type="entry name" value="Death domain-associated protein 6"/>
    <property type="match status" value="1"/>
</dbReference>
<keyword evidence="18" id="KW-0804">Transcription</keyword>
<dbReference type="CDD" id="cd13150">
    <property type="entry name" value="DAXX_histone_binding"/>
    <property type="match status" value="1"/>
</dbReference>
<keyword evidence="10" id="KW-0678">Repressor</keyword>
<dbReference type="Pfam" id="PF20920">
    <property type="entry name" value="DAXX_hist_bd"/>
    <property type="match status" value="1"/>
</dbReference>
<reference evidence="27" key="1">
    <citation type="submission" date="2025-08" db="UniProtKB">
        <authorList>
            <consortium name="Ensembl"/>
        </authorList>
    </citation>
    <scope>IDENTIFICATION</scope>
</reference>